<dbReference type="SUPFAM" id="SSF53271">
    <property type="entry name" value="PRTase-like"/>
    <property type="match status" value="1"/>
</dbReference>
<dbReference type="Gene3D" id="3.40.50.2020">
    <property type="match status" value="1"/>
</dbReference>
<dbReference type="InterPro" id="IPR029057">
    <property type="entry name" value="PRTase-like"/>
</dbReference>
<accession>A0A6L8W7W8</accession>
<dbReference type="NCBIfam" id="NF004689">
    <property type="entry name" value="PRK06031.1"/>
    <property type="match status" value="1"/>
</dbReference>
<evidence type="ECO:0000259" key="1">
    <source>
        <dbReference type="Pfam" id="PF00156"/>
    </source>
</evidence>
<dbReference type="Proteomes" id="UP000476030">
    <property type="component" value="Unassembled WGS sequence"/>
</dbReference>
<keyword evidence="2" id="KW-0808">Transferase</keyword>
<name>A0A6L8W7W8_9PROT</name>
<keyword evidence="2" id="KW-0328">Glycosyltransferase</keyword>
<feature type="domain" description="Phosphoribosyltransferase" evidence="1">
    <location>
        <begin position="67"/>
        <end position="209"/>
    </location>
</feature>
<dbReference type="EMBL" id="WTUW01000002">
    <property type="protein sequence ID" value="MZR31206.1"/>
    <property type="molecule type" value="Genomic_DNA"/>
</dbReference>
<dbReference type="GO" id="GO:0016757">
    <property type="term" value="F:glycosyltransferase activity"/>
    <property type="evidence" value="ECO:0007669"/>
    <property type="project" value="UniProtKB-KW"/>
</dbReference>
<dbReference type="InterPro" id="IPR000836">
    <property type="entry name" value="PRTase_dom"/>
</dbReference>
<comment type="caution">
    <text evidence="2">The sequence shown here is derived from an EMBL/GenBank/DDBJ whole genome shotgun (WGS) entry which is preliminary data.</text>
</comment>
<dbReference type="RefSeq" id="WP_161315732.1">
    <property type="nucleotide sequence ID" value="NZ_WTUW01000002.1"/>
</dbReference>
<dbReference type="PANTHER" id="PTHR43218">
    <property type="entry name" value="PHOSPHORIBOSYLTRANSFERASE-RELATED"/>
    <property type="match status" value="1"/>
</dbReference>
<gene>
    <name evidence="2" type="ORF">GQE98_11250</name>
</gene>
<dbReference type="PANTHER" id="PTHR43218:SF1">
    <property type="entry name" value="PHOSPHORIBOSYLTRANSFERASE"/>
    <property type="match status" value="1"/>
</dbReference>
<dbReference type="AlphaFoldDB" id="A0A6L8W7W8"/>
<evidence type="ECO:0000313" key="2">
    <source>
        <dbReference type="EMBL" id="MZR31206.1"/>
    </source>
</evidence>
<sequence>MSQQPPASSDYIMPTTSFWQELIPAGDPKMLQNPPYQYGYPAILPDGRALLLPLRKLPNDTRAVASLIANQASFPVITSLATSMVEIAKAFNPDYIVGLPTLGLAFAPMIAEGLGHQNFIPLGYSRKFWYSEDLSEPVNSITSPDRSKKIFLDPNMLPRLEKKRVLVVDDAISSGSTILSVLKLLSRIDCEVVGILVAMRQGVLWKSKLEKEMPGMSALVKSVIAAPLFERAVEGWVPIAETIDTGVS</sequence>
<dbReference type="CDD" id="cd06223">
    <property type="entry name" value="PRTases_typeI"/>
    <property type="match status" value="1"/>
</dbReference>
<reference evidence="2 3" key="1">
    <citation type="submission" date="2019-12" db="EMBL/GenBank/DDBJ databases">
        <title>Snethiella sp. nov. sp. isolated from sea sand.</title>
        <authorList>
            <person name="Kim J."/>
            <person name="Jeong S.E."/>
            <person name="Jung H.S."/>
            <person name="Jeon C.O."/>
        </authorList>
    </citation>
    <scope>NUCLEOTIDE SEQUENCE [LARGE SCALE GENOMIC DNA]</scope>
    <source>
        <strain evidence="2 3">DP05</strain>
    </source>
</reference>
<organism evidence="2 3">
    <name type="scientific">Sneathiella litorea</name>
    <dbReference type="NCBI Taxonomy" id="2606216"/>
    <lineage>
        <taxon>Bacteria</taxon>
        <taxon>Pseudomonadati</taxon>
        <taxon>Pseudomonadota</taxon>
        <taxon>Alphaproteobacteria</taxon>
        <taxon>Sneathiellales</taxon>
        <taxon>Sneathiellaceae</taxon>
        <taxon>Sneathiella</taxon>
    </lineage>
</organism>
<protein>
    <submittedName>
        <fullName evidence="2">Phosphoribosyltransferase</fullName>
    </submittedName>
</protein>
<dbReference type="Pfam" id="PF00156">
    <property type="entry name" value="Pribosyltran"/>
    <property type="match status" value="1"/>
</dbReference>
<evidence type="ECO:0000313" key="3">
    <source>
        <dbReference type="Proteomes" id="UP000476030"/>
    </source>
</evidence>
<keyword evidence="3" id="KW-1185">Reference proteome</keyword>
<proteinExistence type="predicted"/>